<dbReference type="PANTHER" id="PTHR46481:SF10">
    <property type="entry name" value="ZINC FINGER BED DOMAIN-CONTAINING PROTEIN 39"/>
    <property type="match status" value="1"/>
</dbReference>
<sequence>EKIKKGWRSHIYAFYHGDVEIEYNAEGMLIYCFSCAARNCSHRVRRNQTTKDKQSTKLLRDHAVKCWGDENVRAAEKVASLTEARKLVKKHKSGGNQRLTDMFKANAVKDDADSFSHVPLTREQSRAWHVRWVSESLRPFRIAKDRAYRFLMKSGRPSAYVPSPSTIARDVKTLFEKTRDRLKDRFERTPTCITLVTDAWTSPNHRPFVAVSGHWEEDGVRVNCLLDFVEVPKVRHTLIHLPFLTAFAVARWSKPCRGARAGRGRLWDRGEDHECRRRQCNRERHYGYRPPNDA</sequence>
<proteinExistence type="predicted"/>
<keyword evidence="3" id="KW-0863">Zinc-finger</keyword>
<organism evidence="6 7">
    <name type="scientific">Mycena pura</name>
    <dbReference type="NCBI Taxonomy" id="153505"/>
    <lineage>
        <taxon>Eukaryota</taxon>
        <taxon>Fungi</taxon>
        <taxon>Dikarya</taxon>
        <taxon>Basidiomycota</taxon>
        <taxon>Agaricomycotina</taxon>
        <taxon>Agaricomycetes</taxon>
        <taxon>Agaricomycetidae</taxon>
        <taxon>Agaricales</taxon>
        <taxon>Marasmiineae</taxon>
        <taxon>Mycenaceae</taxon>
        <taxon>Mycena</taxon>
    </lineage>
</organism>
<dbReference type="GO" id="GO:0005634">
    <property type="term" value="C:nucleus"/>
    <property type="evidence" value="ECO:0007669"/>
    <property type="project" value="UniProtKB-SubCell"/>
</dbReference>
<dbReference type="GO" id="GO:0008270">
    <property type="term" value="F:zinc ion binding"/>
    <property type="evidence" value="ECO:0007669"/>
    <property type="project" value="UniProtKB-KW"/>
</dbReference>
<reference evidence="6" key="1">
    <citation type="submission" date="2023-03" db="EMBL/GenBank/DDBJ databases">
        <title>Massive genome expansion in bonnet fungi (Mycena s.s.) driven by repeated elements and novel gene families across ecological guilds.</title>
        <authorList>
            <consortium name="Lawrence Berkeley National Laboratory"/>
            <person name="Harder C.B."/>
            <person name="Miyauchi S."/>
            <person name="Viragh M."/>
            <person name="Kuo A."/>
            <person name="Thoen E."/>
            <person name="Andreopoulos B."/>
            <person name="Lu D."/>
            <person name="Skrede I."/>
            <person name="Drula E."/>
            <person name="Henrissat B."/>
            <person name="Morin E."/>
            <person name="Kohler A."/>
            <person name="Barry K."/>
            <person name="LaButti K."/>
            <person name="Morin E."/>
            <person name="Salamov A."/>
            <person name="Lipzen A."/>
            <person name="Mereny Z."/>
            <person name="Hegedus B."/>
            <person name="Baldrian P."/>
            <person name="Stursova M."/>
            <person name="Weitz H."/>
            <person name="Taylor A."/>
            <person name="Grigoriev I.V."/>
            <person name="Nagy L.G."/>
            <person name="Martin F."/>
            <person name="Kauserud H."/>
        </authorList>
    </citation>
    <scope>NUCLEOTIDE SEQUENCE</scope>
    <source>
        <strain evidence="6">9144</strain>
    </source>
</reference>
<keyword evidence="2" id="KW-0479">Metal-binding</keyword>
<evidence type="ECO:0000313" key="7">
    <source>
        <dbReference type="Proteomes" id="UP001219525"/>
    </source>
</evidence>
<dbReference type="Proteomes" id="UP001219525">
    <property type="component" value="Unassembled WGS sequence"/>
</dbReference>
<evidence type="ECO:0000256" key="5">
    <source>
        <dbReference type="ARBA" id="ARBA00023242"/>
    </source>
</evidence>
<comment type="subcellular location">
    <subcellularLocation>
        <location evidence="1">Nucleus</location>
    </subcellularLocation>
</comment>
<evidence type="ECO:0000256" key="4">
    <source>
        <dbReference type="ARBA" id="ARBA00022833"/>
    </source>
</evidence>
<dbReference type="PANTHER" id="PTHR46481">
    <property type="entry name" value="ZINC FINGER BED DOMAIN-CONTAINING PROTEIN 4"/>
    <property type="match status" value="1"/>
</dbReference>
<dbReference type="SUPFAM" id="SSF140996">
    <property type="entry name" value="Hermes dimerisation domain"/>
    <property type="match status" value="1"/>
</dbReference>
<comment type="caution">
    <text evidence="6">The sequence shown here is derived from an EMBL/GenBank/DDBJ whole genome shotgun (WGS) entry which is preliminary data.</text>
</comment>
<evidence type="ECO:0000256" key="2">
    <source>
        <dbReference type="ARBA" id="ARBA00022723"/>
    </source>
</evidence>
<keyword evidence="4" id="KW-0862">Zinc</keyword>
<keyword evidence="5" id="KW-0539">Nucleus</keyword>
<protein>
    <submittedName>
        <fullName evidence="6">Uncharacterized protein</fullName>
    </submittedName>
</protein>
<feature type="non-terminal residue" evidence="6">
    <location>
        <position position="1"/>
    </location>
</feature>
<gene>
    <name evidence="6" type="ORF">GGX14DRAFT_373280</name>
</gene>
<evidence type="ECO:0000256" key="1">
    <source>
        <dbReference type="ARBA" id="ARBA00004123"/>
    </source>
</evidence>
<accession>A0AAD6V2R3</accession>
<evidence type="ECO:0000256" key="3">
    <source>
        <dbReference type="ARBA" id="ARBA00022771"/>
    </source>
</evidence>
<name>A0AAD6V2R3_9AGAR</name>
<dbReference type="EMBL" id="JARJCW010000069">
    <property type="protein sequence ID" value="KAJ7199161.1"/>
    <property type="molecule type" value="Genomic_DNA"/>
</dbReference>
<dbReference type="InterPro" id="IPR052035">
    <property type="entry name" value="ZnF_BED_domain_contain"/>
</dbReference>
<keyword evidence="7" id="KW-1185">Reference proteome</keyword>
<dbReference type="AlphaFoldDB" id="A0AAD6V2R3"/>
<evidence type="ECO:0000313" key="6">
    <source>
        <dbReference type="EMBL" id="KAJ7199161.1"/>
    </source>
</evidence>